<dbReference type="PANTHER" id="PTHR42847:SF4">
    <property type="entry name" value="ALKANESULFONATE MONOOXYGENASE-RELATED"/>
    <property type="match status" value="1"/>
</dbReference>
<accession>A0A1B1BHN0</accession>
<dbReference type="InterPro" id="IPR036661">
    <property type="entry name" value="Luciferase-like_sf"/>
</dbReference>
<dbReference type="STRING" id="670052.PA27867_1036"/>
<protein>
    <submittedName>
        <fullName evidence="6">Putative FMNH2-dependent dimethyl sulfone monooxygenase</fullName>
    </submittedName>
</protein>
<evidence type="ECO:0000256" key="3">
    <source>
        <dbReference type="ARBA" id="ARBA00023002"/>
    </source>
</evidence>
<keyword evidence="3" id="KW-0560">Oxidoreductase</keyword>
<dbReference type="GO" id="GO:0008726">
    <property type="term" value="F:alkanesulfonate monooxygenase activity"/>
    <property type="evidence" value="ECO:0007669"/>
    <property type="project" value="TreeGrafter"/>
</dbReference>
<keyword evidence="2" id="KW-0288">FMN</keyword>
<keyword evidence="7" id="KW-1185">Reference proteome</keyword>
<dbReference type="EMBL" id="CP016282">
    <property type="protein sequence ID" value="ANP72003.1"/>
    <property type="molecule type" value="Genomic_DNA"/>
</dbReference>
<keyword evidence="1" id="KW-0285">Flavoprotein</keyword>
<reference evidence="6 7" key="1">
    <citation type="submission" date="2016-06" db="EMBL/GenBank/DDBJ databases">
        <title>Genome sequencing of Cryobacterium arcticum PAMC 27867.</title>
        <authorList>
            <person name="Lee J."/>
            <person name="Kim O.-S."/>
        </authorList>
    </citation>
    <scope>NUCLEOTIDE SEQUENCE [LARGE SCALE GENOMIC DNA]</scope>
    <source>
        <strain evidence="6 7">PAMC 27867</strain>
    </source>
</reference>
<dbReference type="InterPro" id="IPR011251">
    <property type="entry name" value="Luciferase-like_dom"/>
</dbReference>
<organism evidence="6 7">
    <name type="scientific">Cryobacterium arcticum</name>
    <dbReference type="NCBI Taxonomy" id="670052"/>
    <lineage>
        <taxon>Bacteria</taxon>
        <taxon>Bacillati</taxon>
        <taxon>Actinomycetota</taxon>
        <taxon>Actinomycetes</taxon>
        <taxon>Micrococcales</taxon>
        <taxon>Microbacteriaceae</taxon>
        <taxon>Cryobacterium</taxon>
    </lineage>
</organism>
<evidence type="ECO:0000256" key="1">
    <source>
        <dbReference type="ARBA" id="ARBA00022630"/>
    </source>
</evidence>
<keyword evidence="4 6" id="KW-0503">Monooxygenase</keyword>
<dbReference type="PANTHER" id="PTHR42847">
    <property type="entry name" value="ALKANESULFONATE MONOOXYGENASE"/>
    <property type="match status" value="1"/>
</dbReference>
<feature type="domain" description="Luciferase-like" evidence="5">
    <location>
        <begin position="1"/>
        <end position="289"/>
    </location>
</feature>
<dbReference type="GO" id="GO:0046306">
    <property type="term" value="P:alkanesulfonate catabolic process"/>
    <property type="evidence" value="ECO:0007669"/>
    <property type="project" value="TreeGrafter"/>
</dbReference>
<evidence type="ECO:0000256" key="4">
    <source>
        <dbReference type="ARBA" id="ARBA00023033"/>
    </source>
</evidence>
<dbReference type="OrthoDB" id="9814695at2"/>
<evidence type="ECO:0000256" key="2">
    <source>
        <dbReference type="ARBA" id="ARBA00022643"/>
    </source>
</evidence>
<gene>
    <name evidence="6" type="ORF">PA27867_1036</name>
</gene>
<evidence type="ECO:0000313" key="7">
    <source>
        <dbReference type="Proteomes" id="UP000092582"/>
    </source>
</evidence>
<evidence type="ECO:0000259" key="5">
    <source>
        <dbReference type="Pfam" id="PF00296"/>
    </source>
</evidence>
<proteinExistence type="predicted"/>
<dbReference type="SUPFAM" id="SSF51679">
    <property type="entry name" value="Bacterial luciferase-like"/>
    <property type="match status" value="1"/>
</dbReference>
<dbReference type="Proteomes" id="UP000092582">
    <property type="component" value="Chromosome 1"/>
</dbReference>
<evidence type="ECO:0000313" key="6">
    <source>
        <dbReference type="EMBL" id="ANP72003.1"/>
    </source>
</evidence>
<dbReference type="Gene3D" id="3.20.20.30">
    <property type="entry name" value="Luciferase-like domain"/>
    <property type="match status" value="1"/>
</dbReference>
<dbReference type="KEGG" id="cart:PA27867_1036"/>
<sequence length="368" mass="39884">MKCGVFLPTANNGYIYSTNAPQYQPTYALNKQITVDAEKHGYDFALSMVKYRGFGGETDYWNHAVESTVLMAALVEATSTIKLWASVGVPSVNPAMVARLGATLDDASAGRFGVNIVAGWNRYEYEQMGMWPSEDYYTDRYAYSAEFISILRGLWEHGRLTHQSDFFALDDCLVQPTPEHGVTVIVPGQSPASLDVAAAHADVNFILGPIDELAQAAAGLAERCARLGRHCESAVLLGIIMAETDEEAVAEAQHYMAGVDLGAQAGIAAAARNDRTGTAVNVGLKRQEGGVPPVVFDHPDRAAFLQGSCWYSPHIVGSYRRIAAYLDALDEEAGVASAVLTFADYTTDVVRFAEKVMPLMHTYQAPAR</sequence>
<dbReference type="InterPro" id="IPR050172">
    <property type="entry name" value="SsuD_RutA_monooxygenase"/>
</dbReference>
<dbReference type="AlphaFoldDB" id="A0A1B1BHN0"/>
<dbReference type="RefSeq" id="WP_066594158.1">
    <property type="nucleotide sequence ID" value="NZ_CP016282.1"/>
</dbReference>
<dbReference type="Pfam" id="PF00296">
    <property type="entry name" value="Bac_luciferase"/>
    <property type="match status" value="1"/>
</dbReference>
<name>A0A1B1BHN0_9MICO</name>